<dbReference type="EMBL" id="KN818480">
    <property type="protein sequence ID" value="KIL55721.1"/>
    <property type="molecule type" value="Genomic_DNA"/>
</dbReference>
<reference evidence="1 2" key="1">
    <citation type="submission" date="2014-04" db="EMBL/GenBank/DDBJ databases">
        <title>Evolutionary Origins and Diversification of the Mycorrhizal Mutualists.</title>
        <authorList>
            <consortium name="DOE Joint Genome Institute"/>
            <consortium name="Mycorrhizal Genomics Consortium"/>
            <person name="Kohler A."/>
            <person name="Kuo A."/>
            <person name="Nagy L.G."/>
            <person name="Floudas D."/>
            <person name="Copeland A."/>
            <person name="Barry K.W."/>
            <person name="Cichocki N."/>
            <person name="Veneault-Fourrey C."/>
            <person name="LaButti K."/>
            <person name="Lindquist E.A."/>
            <person name="Lipzen A."/>
            <person name="Lundell T."/>
            <person name="Morin E."/>
            <person name="Murat C."/>
            <person name="Riley R."/>
            <person name="Ohm R."/>
            <person name="Sun H."/>
            <person name="Tunlid A."/>
            <person name="Henrissat B."/>
            <person name="Grigoriev I.V."/>
            <person name="Hibbett D.S."/>
            <person name="Martin F."/>
        </authorList>
    </citation>
    <scope>NUCLEOTIDE SEQUENCE [LARGE SCALE GENOMIC DNA]</scope>
    <source>
        <strain evidence="1 2">Koide BX008</strain>
    </source>
</reference>
<dbReference type="HOGENOM" id="CLU_2290969_0_0_1"/>
<organism evidence="1 2">
    <name type="scientific">Amanita muscaria (strain Koide BX008)</name>
    <dbReference type="NCBI Taxonomy" id="946122"/>
    <lineage>
        <taxon>Eukaryota</taxon>
        <taxon>Fungi</taxon>
        <taxon>Dikarya</taxon>
        <taxon>Basidiomycota</taxon>
        <taxon>Agaricomycotina</taxon>
        <taxon>Agaricomycetes</taxon>
        <taxon>Agaricomycetidae</taxon>
        <taxon>Agaricales</taxon>
        <taxon>Pluteineae</taxon>
        <taxon>Amanitaceae</taxon>
        <taxon>Amanita</taxon>
    </lineage>
</organism>
<keyword evidence="2" id="KW-1185">Reference proteome</keyword>
<proteinExistence type="predicted"/>
<evidence type="ECO:0000313" key="1">
    <source>
        <dbReference type="EMBL" id="KIL55721.1"/>
    </source>
</evidence>
<dbReference type="Proteomes" id="UP000054549">
    <property type="component" value="Unassembled WGS sequence"/>
</dbReference>
<dbReference type="OrthoDB" id="3245306at2759"/>
<dbReference type="InParanoid" id="A0A0C2WGG3"/>
<accession>A0A0C2WGG3</accession>
<gene>
    <name evidence="1" type="ORF">M378DRAFT_570284</name>
</gene>
<sequence>MLNLQDDVAIQAQAIARILIPLNGASNIQSQQAFIKICHRESHQLSYRQPFLRVFTFACLSLLFIHRSRDHGVEDERGLKSVAPMLSTGAYHGVYCVVECF</sequence>
<name>A0A0C2WGG3_AMAMK</name>
<evidence type="ECO:0000313" key="2">
    <source>
        <dbReference type="Proteomes" id="UP000054549"/>
    </source>
</evidence>
<dbReference type="AlphaFoldDB" id="A0A0C2WGG3"/>
<protein>
    <submittedName>
        <fullName evidence="1">Uncharacterized protein</fullName>
    </submittedName>
</protein>